<keyword evidence="2" id="KW-0813">Transport</keyword>
<accession>A2BMZ6</accession>
<dbReference type="SUPFAM" id="SSF52540">
    <property type="entry name" value="P-loop containing nucleoside triphosphate hydrolases"/>
    <property type="match status" value="1"/>
</dbReference>
<dbReference type="InterPro" id="IPR003593">
    <property type="entry name" value="AAA+_ATPase"/>
</dbReference>
<evidence type="ECO:0000313" key="10">
    <source>
        <dbReference type="EMBL" id="ABM81357.1"/>
    </source>
</evidence>
<evidence type="ECO:0000256" key="2">
    <source>
        <dbReference type="ARBA" id="ARBA00022448"/>
    </source>
</evidence>
<dbReference type="KEGG" id="hbu:Hbut_1535"/>
<dbReference type="AlphaFoldDB" id="A2BMZ6"/>
<dbReference type="RefSeq" id="WP_011822675.1">
    <property type="nucleotide sequence ID" value="NC_008818.1"/>
</dbReference>
<keyword evidence="7" id="KW-1278">Translocase</keyword>
<dbReference type="InterPro" id="IPR017871">
    <property type="entry name" value="ABC_transporter-like_CS"/>
</dbReference>
<dbReference type="GO" id="GO:0015833">
    <property type="term" value="P:peptide transport"/>
    <property type="evidence" value="ECO:0007669"/>
    <property type="project" value="InterPro"/>
</dbReference>
<dbReference type="OrthoDB" id="18209at2157"/>
<dbReference type="FunFam" id="3.40.50.300:FF:000016">
    <property type="entry name" value="Oligopeptide ABC transporter ATP-binding component"/>
    <property type="match status" value="1"/>
</dbReference>
<dbReference type="GeneID" id="4782956"/>
<dbReference type="GO" id="GO:0005886">
    <property type="term" value="C:plasma membrane"/>
    <property type="evidence" value="ECO:0007669"/>
    <property type="project" value="UniProtKB-SubCell"/>
</dbReference>
<evidence type="ECO:0000256" key="5">
    <source>
        <dbReference type="ARBA" id="ARBA00022741"/>
    </source>
</evidence>
<comment type="subcellular location">
    <subcellularLocation>
        <location evidence="1">Cell membrane</location>
        <topology evidence="1">Peripheral membrane protein</topology>
    </subcellularLocation>
</comment>
<dbReference type="PROSITE" id="PS00211">
    <property type="entry name" value="ABC_TRANSPORTER_1"/>
    <property type="match status" value="1"/>
</dbReference>
<name>A2BMZ6_HYPBU</name>
<dbReference type="InterPro" id="IPR003439">
    <property type="entry name" value="ABC_transporter-like_ATP-bd"/>
</dbReference>
<keyword evidence="5" id="KW-0547">Nucleotide-binding</keyword>
<organism evidence="10 11">
    <name type="scientific">Hyperthermus butylicus (strain DSM 5456 / JCM 9403 / PLM1-5)</name>
    <dbReference type="NCBI Taxonomy" id="415426"/>
    <lineage>
        <taxon>Archaea</taxon>
        <taxon>Thermoproteota</taxon>
        <taxon>Thermoprotei</taxon>
        <taxon>Desulfurococcales</taxon>
        <taxon>Pyrodictiaceae</taxon>
        <taxon>Hyperthermus</taxon>
    </lineage>
</organism>
<evidence type="ECO:0000256" key="8">
    <source>
        <dbReference type="ARBA" id="ARBA00023136"/>
    </source>
</evidence>
<dbReference type="HOGENOM" id="CLU_000604_1_23_2"/>
<evidence type="ECO:0000313" key="11">
    <source>
        <dbReference type="Proteomes" id="UP000002593"/>
    </source>
</evidence>
<dbReference type="Pfam" id="PF00005">
    <property type="entry name" value="ABC_tran"/>
    <property type="match status" value="1"/>
</dbReference>
<dbReference type="InterPro" id="IPR050388">
    <property type="entry name" value="ABC_Ni/Peptide_Import"/>
</dbReference>
<dbReference type="PANTHER" id="PTHR43297">
    <property type="entry name" value="OLIGOPEPTIDE TRANSPORT ATP-BINDING PROTEIN APPD"/>
    <property type="match status" value="1"/>
</dbReference>
<evidence type="ECO:0000259" key="9">
    <source>
        <dbReference type="PROSITE" id="PS50893"/>
    </source>
</evidence>
<dbReference type="PROSITE" id="PS50893">
    <property type="entry name" value="ABC_TRANSPORTER_2"/>
    <property type="match status" value="1"/>
</dbReference>
<dbReference type="Pfam" id="PF08352">
    <property type="entry name" value="oligo_HPY"/>
    <property type="match status" value="1"/>
</dbReference>
<gene>
    <name evidence="10" type="ordered locus">Hbut_1535</name>
</gene>
<sequence length="329" mass="37021">MPPILEVRNLYVHYYTLRGIVKAVENVSFTLEPGEVLGIAGESGCGKSTLAWSLLRLVPPPGRIVKGSIIIDGQDIVNMSEDEVRARIRWQKISMVFQGAMNALNPMYKVWEQIAEPLIVHRGMTKEQAYRRAVEVLKLVGLGEDIANRYPHELSGGQKQRVVIAMALVLDPPILIADEPTTALDTIIQAQILNLLKQLKNELNMSIIFITHDLSVIAEMADKIAIMYAGQIVEYGPSEEIFNNPQHPYTRALLRAIPRLRGPKEKLHYIPGQPPDLRTPPPGCRFAPRCSEVMPICREQEPPYFQVNEGHFAKCWLHRGKPQKDSIVD</sequence>
<dbReference type="EnsemblBacteria" id="ABM81357">
    <property type="protein sequence ID" value="ABM81357"/>
    <property type="gene ID" value="Hbut_1535"/>
</dbReference>
<dbReference type="SMART" id="SM00382">
    <property type="entry name" value="AAA"/>
    <property type="match status" value="1"/>
</dbReference>
<dbReference type="GO" id="GO:0005524">
    <property type="term" value="F:ATP binding"/>
    <property type="evidence" value="ECO:0007669"/>
    <property type="project" value="UniProtKB-KW"/>
</dbReference>
<dbReference type="Gene3D" id="3.40.50.300">
    <property type="entry name" value="P-loop containing nucleotide triphosphate hydrolases"/>
    <property type="match status" value="1"/>
</dbReference>
<dbReference type="InterPro" id="IPR027417">
    <property type="entry name" value="P-loop_NTPase"/>
</dbReference>
<keyword evidence="3" id="KW-1003">Cell membrane</keyword>
<dbReference type="EMBL" id="CP000493">
    <property type="protein sequence ID" value="ABM81357.1"/>
    <property type="molecule type" value="Genomic_DNA"/>
</dbReference>
<protein>
    <submittedName>
        <fullName evidence="10">Oligopeptide transport ATP-binding protein</fullName>
    </submittedName>
</protein>
<keyword evidence="4" id="KW-0997">Cell inner membrane</keyword>
<dbReference type="NCBIfam" id="TIGR01727">
    <property type="entry name" value="oligo_HPY"/>
    <property type="match status" value="1"/>
</dbReference>
<reference evidence="10 11" key="1">
    <citation type="journal article" date="2007" name="Archaea">
        <title>The genome of Hyperthermus butylicus: a sulfur-reducing, peptide fermenting, neutrophilic Crenarchaeote growing up to 108 degrees C.</title>
        <authorList>
            <person name="Brugger K."/>
            <person name="Chen L."/>
            <person name="Stark M."/>
            <person name="Zibat A."/>
            <person name="Redder P."/>
            <person name="Ruepp A."/>
            <person name="Awayez M."/>
            <person name="She Q."/>
            <person name="Garrett R.A."/>
            <person name="Klenk H.P."/>
        </authorList>
    </citation>
    <scope>NUCLEOTIDE SEQUENCE [LARGE SCALE GENOMIC DNA]</scope>
    <source>
        <strain evidence="11">DSM 5456 / JCM 9403 / PLM1-5</strain>
    </source>
</reference>
<evidence type="ECO:0000256" key="1">
    <source>
        <dbReference type="ARBA" id="ARBA00004202"/>
    </source>
</evidence>
<feature type="domain" description="ABC transporter" evidence="9">
    <location>
        <begin position="5"/>
        <end position="254"/>
    </location>
</feature>
<evidence type="ECO:0000256" key="3">
    <source>
        <dbReference type="ARBA" id="ARBA00022475"/>
    </source>
</evidence>
<keyword evidence="11" id="KW-1185">Reference proteome</keyword>
<keyword evidence="6 10" id="KW-0067">ATP-binding</keyword>
<keyword evidence="8" id="KW-0472">Membrane</keyword>
<dbReference type="PANTHER" id="PTHR43297:SF14">
    <property type="entry name" value="ATPASE AAA-TYPE CORE DOMAIN-CONTAINING PROTEIN"/>
    <property type="match status" value="1"/>
</dbReference>
<dbReference type="eggNOG" id="arCOG00181">
    <property type="taxonomic scope" value="Archaea"/>
</dbReference>
<dbReference type="CDD" id="cd03257">
    <property type="entry name" value="ABC_NikE_OppD_transporters"/>
    <property type="match status" value="1"/>
</dbReference>
<proteinExistence type="predicted"/>
<dbReference type="Proteomes" id="UP000002593">
    <property type="component" value="Chromosome"/>
</dbReference>
<evidence type="ECO:0000256" key="7">
    <source>
        <dbReference type="ARBA" id="ARBA00022967"/>
    </source>
</evidence>
<dbReference type="InterPro" id="IPR013563">
    <property type="entry name" value="Oligopep_ABC_C"/>
</dbReference>
<dbReference type="STRING" id="415426.Hbut_1535"/>
<evidence type="ECO:0000256" key="6">
    <source>
        <dbReference type="ARBA" id="ARBA00022840"/>
    </source>
</evidence>
<evidence type="ECO:0000256" key="4">
    <source>
        <dbReference type="ARBA" id="ARBA00022519"/>
    </source>
</evidence>
<dbReference type="GO" id="GO:0016887">
    <property type="term" value="F:ATP hydrolysis activity"/>
    <property type="evidence" value="ECO:0007669"/>
    <property type="project" value="InterPro"/>
</dbReference>